<evidence type="ECO:0000313" key="5">
    <source>
        <dbReference type="EMBL" id="KAJ3572615.1"/>
    </source>
</evidence>
<dbReference type="Pfam" id="PF00248">
    <property type="entry name" value="Aldo_ket_red"/>
    <property type="match status" value="1"/>
</dbReference>
<dbReference type="EMBL" id="JANIEX010000135">
    <property type="protein sequence ID" value="KAJ3572615.1"/>
    <property type="molecule type" value="Genomic_DNA"/>
</dbReference>
<sequence length="278" mass="30981">MIPKIASKVIYGTAWKKEQTTALVVAAVLKGFRAIDTACQPKHYREDLVGEALTILQDKHGIKREDLWLQTKFTPISGQDDSQPLPYDPSDTLPKQIFTSFSKSLSNLRTSYLDSYVLHSPFQTLDQTLEAWQTLSALQDEGKVKLIGVSNTYDVRVLAALCKVRKVQVVQNRWYEGNEWDKSVFSFCKEHDIMYQSFWTLSGSPTLLSSPYLLSIARASSCTPEQALFKIAQEAGVTPLTGTTSGIHMGEDLAVHRINLASEGLQKEHSVVSDLLIG</sequence>
<dbReference type="PRINTS" id="PR00069">
    <property type="entry name" value="ALDKETRDTASE"/>
</dbReference>
<dbReference type="PANTHER" id="PTHR43827">
    <property type="entry name" value="2,5-DIKETO-D-GLUCONIC ACID REDUCTASE"/>
    <property type="match status" value="1"/>
</dbReference>
<accession>A0AAD5VXC3</accession>
<dbReference type="InterPro" id="IPR020471">
    <property type="entry name" value="AKR"/>
</dbReference>
<name>A0AAD5VXC3_9AGAR</name>
<evidence type="ECO:0000256" key="1">
    <source>
        <dbReference type="ARBA" id="ARBA00007905"/>
    </source>
</evidence>
<dbReference type="GO" id="GO:0016616">
    <property type="term" value="F:oxidoreductase activity, acting on the CH-OH group of donors, NAD or NADP as acceptor"/>
    <property type="evidence" value="ECO:0007669"/>
    <property type="project" value="UniProtKB-ARBA"/>
</dbReference>
<keyword evidence="3" id="KW-0560">Oxidoreductase</keyword>
<evidence type="ECO:0000256" key="3">
    <source>
        <dbReference type="ARBA" id="ARBA00023002"/>
    </source>
</evidence>
<protein>
    <recommendedName>
        <fullName evidence="4">NADP-dependent oxidoreductase domain-containing protein</fullName>
    </recommendedName>
</protein>
<evidence type="ECO:0000256" key="2">
    <source>
        <dbReference type="ARBA" id="ARBA00022857"/>
    </source>
</evidence>
<gene>
    <name evidence="5" type="ORF">NP233_g2964</name>
</gene>
<reference evidence="5" key="1">
    <citation type="submission" date="2022-07" db="EMBL/GenBank/DDBJ databases">
        <title>Genome Sequence of Leucocoprinus birnbaumii.</title>
        <authorList>
            <person name="Buettner E."/>
        </authorList>
    </citation>
    <scope>NUCLEOTIDE SEQUENCE</scope>
    <source>
        <strain evidence="5">VT141</strain>
    </source>
</reference>
<dbReference type="InterPro" id="IPR036812">
    <property type="entry name" value="NAD(P)_OxRdtase_dom_sf"/>
</dbReference>
<keyword evidence="6" id="KW-1185">Reference proteome</keyword>
<organism evidence="5 6">
    <name type="scientific">Leucocoprinus birnbaumii</name>
    <dbReference type="NCBI Taxonomy" id="56174"/>
    <lineage>
        <taxon>Eukaryota</taxon>
        <taxon>Fungi</taxon>
        <taxon>Dikarya</taxon>
        <taxon>Basidiomycota</taxon>
        <taxon>Agaricomycotina</taxon>
        <taxon>Agaricomycetes</taxon>
        <taxon>Agaricomycetidae</taxon>
        <taxon>Agaricales</taxon>
        <taxon>Agaricineae</taxon>
        <taxon>Agaricaceae</taxon>
        <taxon>Leucocoprinus</taxon>
    </lineage>
</organism>
<dbReference type="AlphaFoldDB" id="A0AAD5VXC3"/>
<dbReference type="InterPro" id="IPR023210">
    <property type="entry name" value="NADP_OxRdtase_dom"/>
</dbReference>
<evidence type="ECO:0000259" key="4">
    <source>
        <dbReference type="Pfam" id="PF00248"/>
    </source>
</evidence>
<keyword evidence="2" id="KW-0521">NADP</keyword>
<dbReference type="PANTHER" id="PTHR43827:SF3">
    <property type="entry name" value="NADP-DEPENDENT OXIDOREDUCTASE DOMAIN-CONTAINING PROTEIN"/>
    <property type="match status" value="1"/>
</dbReference>
<proteinExistence type="inferred from homology"/>
<dbReference type="SUPFAM" id="SSF51430">
    <property type="entry name" value="NAD(P)-linked oxidoreductase"/>
    <property type="match status" value="1"/>
</dbReference>
<dbReference type="CDD" id="cd19071">
    <property type="entry name" value="AKR_AKR1-5-like"/>
    <property type="match status" value="1"/>
</dbReference>
<comment type="caution">
    <text evidence="5">The sequence shown here is derived from an EMBL/GenBank/DDBJ whole genome shotgun (WGS) entry which is preliminary data.</text>
</comment>
<dbReference type="Proteomes" id="UP001213000">
    <property type="component" value="Unassembled WGS sequence"/>
</dbReference>
<feature type="domain" description="NADP-dependent oxidoreductase" evidence="4">
    <location>
        <begin position="14"/>
        <end position="203"/>
    </location>
</feature>
<dbReference type="Gene3D" id="3.20.20.100">
    <property type="entry name" value="NADP-dependent oxidoreductase domain"/>
    <property type="match status" value="1"/>
</dbReference>
<comment type="similarity">
    <text evidence="1">Belongs to the aldo/keto reductase family.</text>
</comment>
<evidence type="ECO:0000313" key="6">
    <source>
        <dbReference type="Proteomes" id="UP001213000"/>
    </source>
</evidence>